<reference evidence="1 2" key="1">
    <citation type="submission" date="2012-12" db="EMBL/GenBank/DDBJ databases">
        <title>Whole genome shotgun sequence of Gordonia hirsuta NBRC 16056.</title>
        <authorList>
            <person name="Isaki-Nakamura S."/>
            <person name="Hosoyama A."/>
            <person name="Tsuchikane K."/>
            <person name="Katsumata H."/>
            <person name="Baba S."/>
            <person name="Yamazaki S."/>
            <person name="Fujita N."/>
        </authorList>
    </citation>
    <scope>NUCLEOTIDE SEQUENCE [LARGE SCALE GENOMIC DNA]</scope>
    <source>
        <strain evidence="1 2">NBRC 16056</strain>
    </source>
</reference>
<dbReference type="STRING" id="1121927.GOHSU_23_00270"/>
<evidence type="ECO:0000313" key="1">
    <source>
        <dbReference type="EMBL" id="GAC57681.1"/>
    </source>
</evidence>
<dbReference type="SUPFAM" id="SSF140804">
    <property type="entry name" value="YidB-like"/>
    <property type="match status" value="1"/>
</dbReference>
<accession>L7LA97</accession>
<name>L7LA97_9ACTN</name>
<gene>
    <name evidence="1" type="ORF">GOHSU_23_00270</name>
</gene>
<keyword evidence="2" id="KW-1185">Reference proteome</keyword>
<dbReference type="InterPro" id="IPR027405">
    <property type="entry name" value="YidB-like"/>
</dbReference>
<sequence length="200" mass="19313">MTDLNDLLNRLPVDQLAAQLGVSPDEVRAASAQALPTLVAGLAAQTGDDASTARLVGALEQHDNDLSSGDIALDQVDVADGEKIVGKLFGDKTDDVALGVSGAVPAAGVDQGLVKKLLPMLAPIVLSYVMSQLGGKKGAPQSQSGGLGDLLGGMLGGGGGADNALGSILGSVLGGGKGGGGKGGGNNPLGSILGGLLGGK</sequence>
<proteinExistence type="predicted"/>
<dbReference type="AlphaFoldDB" id="L7LA97"/>
<dbReference type="Pfam" id="PF06078">
    <property type="entry name" value="DUF937"/>
    <property type="match status" value="1"/>
</dbReference>
<evidence type="ECO:0000313" key="2">
    <source>
        <dbReference type="Proteomes" id="UP000053405"/>
    </source>
</evidence>
<evidence type="ECO:0008006" key="3">
    <source>
        <dbReference type="Google" id="ProtNLM"/>
    </source>
</evidence>
<dbReference type="OrthoDB" id="3577641at2"/>
<dbReference type="Proteomes" id="UP000053405">
    <property type="component" value="Unassembled WGS sequence"/>
</dbReference>
<comment type="caution">
    <text evidence="1">The sequence shown here is derived from an EMBL/GenBank/DDBJ whole genome shotgun (WGS) entry which is preliminary data.</text>
</comment>
<dbReference type="EMBL" id="BANT01000023">
    <property type="protein sequence ID" value="GAC57681.1"/>
    <property type="molecule type" value="Genomic_DNA"/>
</dbReference>
<dbReference type="InterPro" id="IPR009282">
    <property type="entry name" value="DUF937"/>
</dbReference>
<protein>
    <recommendedName>
        <fullName evidence="3">DUF937 domain-containing protein</fullName>
    </recommendedName>
</protein>
<organism evidence="1 2">
    <name type="scientific">Gordonia hirsuta DSM 44140 = NBRC 16056</name>
    <dbReference type="NCBI Taxonomy" id="1121927"/>
    <lineage>
        <taxon>Bacteria</taxon>
        <taxon>Bacillati</taxon>
        <taxon>Actinomycetota</taxon>
        <taxon>Actinomycetes</taxon>
        <taxon>Mycobacteriales</taxon>
        <taxon>Gordoniaceae</taxon>
        <taxon>Gordonia</taxon>
    </lineage>
</organism>
<dbReference type="eggNOG" id="COG5403">
    <property type="taxonomic scope" value="Bacteria"/>
</dbReference>